<dbReference type="PROSITE" id="PS00105">
    <property type="entry name" value="AA_TRANSFER_CLASS_1"/>
    <property type="match status" value="1"/>
</dbReference>
<evidence type="ECO:0000256" key="5">
    <source>
        <dbReference type="ARBA" id="ARBA00022898"/>
    </source>
</evidence>
<dbReference type="Gene3D" id="3.40.640.10">
    <property type="entry name" value="Type I PLP-dependent aspartate aminotransferase-like (Major domain)"/>
    <property type="match status" value="1"/>
</dbReference>
<sequence>MASGEIGLPAHPELRDRLAAAADVHDYGPVAGSPELLAAAAGYWNRRGIDADPGLVVAGPGSKPLLFGLLLAIGGDVVVPVPSWVSYAAQIRLVGARPIPVPIRPGQGGVPDPDLLRAAVREHRAAGRDVRAVVVTVPDNPTGTFPTPETTTELISAALDLDLIIISDEIYCDLVFGPAPVSPARLAPERTVVTTGLTKSFALGGWRIGIARLPDAALRERLAGVASQIWSSPVAPIQRAAAYAFDEPPELVDHVAAARGLHEAVARAVAEKFTAVGAALAPVRATCYLYPDLEPLRAELGRRNIDSGADFTDLLLARHGIGLLPAAAFGEPERSLRVRASVSRLYGDTDDQRRAALAAEDPVALPWIRDAVHRIGSVLTAVTGR</sequence>
<dbReference type="AlphaFoldDB" id="A0A931IGE8"/>
<dbReference type="SUPFAM" id="SSF53383">
    <property type="entry name" value="PLP-dependent transferases"/>
    <property type="match status" value="1"/>
</dbReference>
<name>A0A931IGE8_9NOCA</name>
<dbReference type="CDD" id="cd00609">
    <property type="entry name" value="AAT_like"/>
    <property type="match status" value="1"/>
</dbReference>
<dbReference type="InterPro" id="IPR050596">
    <property type="entry name" value="AspAT/PAT-like"/>
</dbReference>
<comment type="similarity">
    <text evidence="2 6">Belongs to the class-I pyridoxal-phosphate-dependent aminotransferase family.</text>
</comment>
<gene>
    <name evidence="8" type="ORF">IT779_23760</name>
</gene>
<keyword evidence="3 6" id="KW-0032">Aminotransferase</keyword>
<dbReference type="InterPro" id="IPR004838">
    <property type="entry name" value="NHTrfase_class1_PyrdxlP-BS"/>
</dbReference>
<dbReference type="Gene3D" id="3.90.1150.10">
    <property type="entry name" value="Aspartate Aminotransferase, domain 1"/>
    <property type="match status" value="1"/>
</dbReference>
<dbReference type="Pfam" id="PF00155">
    <property type="entry name" value="Aminotran_1_2"/>
    <property type="match status" value="1"/>
</dbReference>
<evidence type="ECO:0000313" key="8">
    <source>
        <dbReference type="EMBL" id="MBH0779290.1"/>
    </source>
</evidence>
<dbReference type="PANTHER" id="PTHR46383">
    <property type="entry name" value="ASPARTATE AMINOTRANSFERASE"/>
    <property type="match status" value="1"/>
</dbReference>
<accession>A0A931IGE8</accession>
<feature type="domain" description="Aminotransferase class I/classII large" evidence="7">
    <location>
        <begin position="16"/>
        <end position="340"/>
    </location>
</feature>
<evidence type="ECO:0000256" key="6">
    <source>
        <dbReference type="RuleBase" id="RU000481"/>
    </source>
</evidence>
<evidence type="ECO:0000256" key="2">
    <source>
        <dbReference type="ARBA" id="ARBA00007441"/>
    </source>
</evidence>
<dbReference type="PANTHER" id="PTHR46383:SF1">
    <property type="entry name" value="ASPARTATE AMINOTRANSFERASE"/>
    <property type="match status" value="1"/>
</dbReference>
<keyword evidence="9" id="KW-1185">Reference proteome</keyword>
<organism evidence="8 9">
    <name type="scientific">Nocardia bovistercoris</name>
    <dbReference type="NCBI Taxonomy" id="2785916"/>
    <lineage>
        <taxon>Bacteria</taxon>
        <taxon>Bacillati</taxon>
        <taxon>Actinomycetota</taxon>
        <taxon>Actinomycetes</taxon>
        <taxon>Mycobacteriales</taxon>
        <taxon>Nocardiaceae</taxon>
        <taxon>Nocardia</taxon>
    </lineage>
</organism>
<keyword evidence="4 6" id="KW-0808">Transferase</keyword>
<dbReference type="EMBL" id="JADMLG010000010">
    <property type="protein sequence ID" value="MBH0779290.1"/>
    <property type="molecule type" value="Genomic_DNA"/>
</dbReference>
<dbReference type="GO" id="GO:0006520">
    <property type="term" value="P:amino acid metabolic process"/>
    <property type="evidence" value="ECO:0007669"/>
    <property type="project" value="InterPro"/>
</dbReference>
<evidence type="ECO:0000259" key="7">
    <source>
        <dbReference type="Pfam" id="PF00155"/>
    </source>
</evidence>
<dbReference type="Proteomes" id="UP000655751">
    <property type="component" value="Unassembled WGS sequence"/>
</dbReference>
<evidence type="ECO:0000256" key="3">
    <source>
        <dbReference type="ARBA" id="ARBA00022576"/>
    </source>
</evidence>
<keyword evidence="5" id="KW-0663">Pyridoxal phosphate</keyword>
<proteinExistence type="inferred from homology"/>
<protein>
    <recommendedName>
        <fullName evidence="6">Aminotransferase</fullName>
        <ecNumber evidence="6">2.6.1.-</ecNumber>
    </recommendedName>
</protein>
<evidence type="ECO:0000256" key="4">
    <source>
        <dbReference type="ARBA" id="ARBA00022679"/>
    </source>
</evidence>
<dbReference type="InterPro" id="IPR015421">
    <property type="entry name" value="PyrdxlP-dep_Trfase_major"/>
</dbReference>
<evidence type="ECO:0000256" key="1">
    <source>
        <dbReference type="ARBA" id="ARBA00001933"/>
    </source>
</evidence>
<dbReference type="InterPro" id="IPR015422">
    <property type="entry name" value="PyrdxlP-dep_Trfase_small"/>
</dbReference>
<dbReference type="GO" id="GO:0008483">
    <property type="term" value="F:transaminase activity"/>
    <property type="evidence" value="ECO:0007669"/>
    <property type="project" value="UniProtKB-KW"/>
</dbReference>
<reference evidence="8" key="1">
    <citation type="submission" date="2020-11" db="EMBL/GenBank/DDBJ databases">
        <title>Nocardia NEAU-351.nov., a novel actinomycete isolated from the cow dung.</title>
        <authorList>
            <person name="Zhang X."/>
        </authorList>
    </citation>
    <scope>NUCLEOTIDE SEQUENCE</scope>
    <source>
        <strain evidence="8">NEAU-351</strain>
    </source>
</reference>
<comment type="cofactor">
    <cofactor evidence="1 6">
        <name>pyridoxal 5'-phosphate</name>
        <dbReference type="ChEBI" id="CHEBI:597326"/>
    </cofactor>
</comment>
<dbReference type="InterPro" id="IPR004839">
    <property type="entry name" value="Aminotransferase_I/II_large"/>
</dbReference>
<comment type="caution">
    <text evidence="8">The sequence shown here is derived from an EMBL/GenBank/DDBJ whole genome shotgun (WGS) entry which is preliminary data.</text>
</comment>
<dbReference type="GO" id="GO:0030170">
    <property type="term" value="F:pyridoxal phosphate binding"/>
    <property type="evidence" value="ECO:0007669"/>
    <property type="project" value="InterPro"/>
</dbReference>
<dbReference type="InterPro" id="IPR015424">
    <property type="entry name" value="PyrdxlP-dep_Trfase"/>
</dbReference>
<dbReference type="EC" id="2.6.1.-" evidence="6"/>
<evidence type="ECO:0000313" key="9">
    <source>
        <dbReference type="Proteomes" id="UP000655751"/>
    </source>
</evidence>